<evidence type="ECO:0000313" key="2">
    <source>
        <dbReference type="EMBL" id="RZS96707.1"/>
    </source>
</evidence>
<comment type="caution">
    <text evidence="2">The sequence shown here is derived from an EMBL/GenBank/DDBJ whole genome shotgun (WGS) entry which is preliminary data.</text>
</comment>
<keyword evidence="1" id="KW-0378">Hydrolase</keyword>
<organism evidence="2 3">
    <name type="scientific">Cecembia calidifontis</name>
    <dbReference type="NCBI Taxonomy" id="1187080"/>
    <lineage>
        <taxon>Bacteria</taxon>
        <taxon>Pseudomonadati</taxon>
        <taxon>Bacteroidota</taxon>
        <taxon>Cytophagia</taxon>
        <taxon>Cytophagales</taxon>
        <taxon>Cyclobacteriaceae</taxon>
        <taxon>Cecembia</taxon>
    </lineage>
</organism>
<dbReference type="AlphaFoldDB" id="A0A4Q7P9V4"/>
<reference evidence="2 3" key="1">
    <citation type="submission" date="2019-02" db="EMBL/GenBank/DDBJ databases">
        <title>Genomic Encyclopedia of Archaeal and Bacterial Type Strains, Phase II (KMG-II): from individual species to whole genera.</title>
        <authorList>
            <person name="Goeker M."/>
        </authorList>
    </citation>
    <scope>NUCLEOTIDE SEQUENCE [LARGE SCALE GENOMIC DNA]</scope>
    <source>
        <strain evidence="2 3">DSM 21411</strain>
    </source>
</reference>
<keyword evidence="3" id="KW-1185">Reference proteome</keyword>
<dbReference type="GO" id="GO:0004521">
    <property type="term" value="F:RNA endonuclease activity"/>
    <property type="evidence" value="ECO:0007669"/>
    <property type="project" value="TreeGrafter"/>
</dbReference>
<proteinExistence type="inferred from homology"/>
<dbReference type="EC" id="3.1.-.-" evidence="1"/>
<dbReference type="GO" id="GO:0016075">
    <property type="term" value="P:rRNA catabolic process"/>
    <property type="evidence" value="ECO:0007669"/>
    <property type="project" value="TreeGrafter"/>
</dbReference>
<name>A0A4Q7P9V4_9BACT</name>
<dbReference type="PIRSF" id="PIRSF033490">
    <property type="entry name" value="MazF"/>
    <property type="match status" value="1"/>
</dbReference>
<dbReference type="PANTHER" id="PTHR33988">
    <property type="entry name" value="ENDORIBONUCLEASE MAZF-RELATED"/>
    <property type="match status" value="1"/>
</dbReference>
<dbReference type="GO" id="GO:0016787">
    <property type="term" value="F:hydrolase activity"/>
    <property type="evidence" value="ECO:0007669"/>
    <property type="project" value="UniProtKB-KW"/>
</dbReference>
<dbReference type="GO" id="GO:0003677">
    <property type="term" value="F:DNA binding"/>
    <property type="evidence" value="ECO:0007669"/>
    <property type="project" value="InterPro"/>
</dbReference>
<dbReference type="OrthoDB" id="9808744at2"/>
<comment type="function">
    <text evidence="1">Toxic component of a type II toxin-antitoxin (TA) system.</text>
</comment>
<keyword evidence="1" id="KW-0540">Nuclease</keyword>
<dbReference type="SUPFAM" id="SSF50118">
    <property type="entry name" value="Cell growth inhibitor/plasmid maintenance toxic component"/>
    <property type="match status" value="1"/>
</dbReference>
<evidence type="ECO:0000313" key="3">
    <source>
        <dbReference type="Proteomes" id="UP000292209"/>
    </source>
</evidence>
<comment type="similarity">
    <text evidence="1">Belongs to the PemK/MazF family.</text>
</comment>
<keyword evidence="1" id="KW-0255">Endonuclease</keyword>
<accession>A0A4Q7P9V4</accession>
<dbReference type="RefSeq" id="WP_130275596.1">
    <property type="nucleotide sequence ID" value="NZ_SGXG01000001.1"/>
</dbReference>
<dbReference type="InterPro" id="IPR003477">
    <property type="entry name" value="PemK-like"/>
</dbReference>
<gene>
    <name evidence="2" type="ORF">BC751_2289</name>
</gene>
<dbReference type="Pfam" id="PF02452">
    <property type="entry name" value="PemK_toxin"/>
    <property type="match status" value="1"/>
</dbReference>
<dbReference type="Proteomes" id="UP000292209">
    <property type="component" value="Unassembled WGS sequence"/>
</dbReference>
<sequence>MKAKQYEIWLANLDPRFGTEAGKTRPVLIVQTDALNDVHPSTLICPITTNVQLESKILRVHLKKGTATVKENCDIMIDQLRAIDNKRLIKKLGKLPTSSIKKVKENIKIVLDLND</sequence>
<dbReference type="GO" id="GO:0006402">
    <property type="term" value="P:mRNA catabolic process"/>
    <property type="evidence" value="ECO:0007669"/>
    <property type="project" value="TreeGrafter"/>
</dbReference>
<dbReference type="EMBL" id="SGXG01000001">
    <property type="protein sequence ID" value="RZS96707.1"/>
    <property type="molecule type" value="Genomic_DNA"/>
</dbReference>
<evidence type="ECO:0000256" key="1">
    <source>
        <dbReference type="PIRNR" id="PIRNR033490"/>
    </source>
</evidence>
<dbReference type="PANTHER" id="PTHR33988:SF2">
    <property type="entry name" value="ENDORIBONUCLEASE MAZF"/>
    <property type="match status" value="1"/>
</dbReference>
<dbReference type="Gene3D" id="2.30.30.110">
    <property type="match status" value="1"/>
</dbReference>
<protein>
    <recommendedName>
        <fullName evidence="1">mRNA interferase</fullName>
        <ecNumber evidence="1">3.1.-.-</ecNumber>
    </recommendedName>
</protein>
<dbReference type="InterPro" id="IPR011067">
    <property type="entry name" value="Plasmid_toxin/cell-grow_inhib"/>
</dbReference>